<protein>
    <submittedName>
        <fullName evidence="2">Uncharacterized protein</fullName>
    </submittedName>
</protein>
<name>E6TV19_EVAC2</name>
<feature type="transmembrane region" description="Helical" evidence="1">
    <location>
        <begin position="33"/>
        <end position="52"/>
    </location>
</feature>
<dbReference type="STRING" id="649639.Bcell_0316"/>
<accession>E6TV19</accession>
<evidence type="ECO:0000256" key="1">
    <source>
        <dbReference type="SAM" id="Phobius"/>
    </source>
</evidence>
<dbReference type="KEGG" id="bco:Bcell_0316"/>
<feature type="transmembrane region" description="Helical" evidence="1">
    <location>
        <begin position="113"/>
        <end position="134"/>
    </location>
</feature>
<dbReference type="AlphaFoldDB" id="E6TV19"/>
<keyword evidence="3" id="KW-1185">Reference proteome</keyword>
<dbReference type="HOGENOM" id="CLU_125334_0_0_9"/>
<sequence precursor="true">MLIYSLLFLFPITLYFIAMAHKQANRTNMEKMMLTMGGAMIIGFTIGIFFGGLFYGDFFLSLMISLITTCLIGFVIGMPHGKLPIIEGVFTGGMAGAMGAMTAEMLNIPEVRILLLLLFLLSSLGGFWCFHFWTKNKQFEKKIQRFFLHFFTMIYLIIVTVIFVMYPPFEGSDNDQNHDHGLEVLQ</sequence>
<keyword evidence="1" id="KW-1133">Transmembrane helix</keyword>
<feature type="transmembrane region" description="Helical" evidence="1">
    <location>
        <begin position="58"/>
        <end position="76"/>
    </location>
</feature>
<proteinExistence type="predicted"/>
<dbReference type="RefSeq" id="WP_013486943.1">
    <property type="nucleotide sequence ID" value="NC_014829.1"/>
</dbReference>
<dbReference type="Proteomes" id="UP000001401">
    <property type="component" value="Chromosome"/>
</dbReference>
<feature type="transmembrane region" description="Helical" evidence="1">
    <location>
        <begin position="146"/>
        <end position="166"/>
    </location>
</feature>
<evidence type="ECO:0000313" key="2">
    <source>
        <dbReference type="EMBL" id="ADU28602.1"/>
    </source>
</evidence>
<dbReference type="OrthoDB" id="2923575at2"/>
<reference evidence="2 3" key="1">
    <citation type="submission" date="2010-12" db="EMBL/GenBank/DDBJ databases">
        <title>Complete sequence of Bacillus cellulosilyticus DSM 2522.</title>
        <authorList>
            <consortium name="US DOE Joint Genome Institute"/>
            <person name="Lucas S."/>
            <person name="Copeland A."/>
            <person name="Lapidus A."/>
            <person name="Cheng J.-F."/>
            <person name="Bruce D."/>
            <person name="Goodwin L."/>
            <person name="Pitluck S."/>
            <person name="Chertkov O."/>
            <person name="Detter J.C."/>
            <person name="Han C."/>
            <person name="Tapia R."/>
            <person name="Land M."/>
            <person name="Hauser L."/>
            <person name="Jeffries C."/>
            <person name="Kyrpides N."/>
            <person name="Ivanova N."/>
            <person name="Mikhailova N."/>
            <person name="Brumm P."/>
            <person name="Mead D."/>
            <person name="Woyke T."/>
        </authorList>
    </citation>
    <scope>NUCLEOTIDE SEQUENCE [LARGE SCALE GENOMIC DNA]</scope>
    <source>
        <strain evidence="3">ATCC 21833 / DSM 2522 / FERM P-1141 / JCM 9156 / N-4</strain>
    </source>
</reference>
<organism evidence="2 3">
    <name type="scientific">Evansella cellulosilytica (strain ATCC 21833 / DSM 2522 / FERM P-1141 / JCM 9156 / N-4)</name>
    <name type="common">Bacillus cellulosilyticus</name>
    <dbReference type="NCBI Taxonomy" id="649639"/>
    <lineage>
        <taxon>Bacteria</taxon>
        <taxon>Bacillati</taxon>
        <taxon>Bacillota</taxon>
        <taxon>Bacilli</taxon>
        <taxon>Bacillales</taxon>
        <taxon>Bacillaceae</taxon>
        <taxon>Evansella</taxon>
    </lineage>
</organism>
<gene>
    <name evidence="2" type="ordered locus">Bcell_0316</name>
</gene>
<evidence type="ECO:0000313" key="3">
    <source>
        <dbReference type="Proteomes" id="UP000001401"/>
    </source>
</evidence>
<keyword evidence="1" id="KW-0472">Membrane</keyword>
<dbReference type="EMBL" id="CP002394">
    <property type="protein sequence ID" value="ADU28602.1"/>
    <property type="molecule type" value="Genomic_DNA"/>
</dbReference>
<keyword evidence="1" id="KW-0812">Transmembrane</keyword>
<feature type="transmembrane region" description="Helical" evidence="1">
    <location>
        <begin position="6"/>
        <end position="21"/>
    </location>
</feature>